<dbReference type="SUPFAM" id="SSF54001">
    <property type="entry name" value="Cysteine proteinases"/>
    <property type="match status" value="1"/>
</dbReference>
<dbReference type="GO" id="GO:0008234">
    <property type="term" value="F:cysteine-type peptidase activity"/>
    <property type="evidence" value="ECO:0007669"/>
    <property type="project" value="InterPro"/>
</dbReference>
<dbReference type="SUPFAM" id="SSF57903">
    <property type="entry name" value="FYVE/PHD zinc finger"/>
    <property type="match status" value="1"/>
</dbReference>
<keyword evidence="2" id="KW-0645">Protease</keyword>
<evidence type="ECO:0000313" key="5">
    <source>
        <dbReference type="EMBL" id="CAI6347634.1"/>
    </source>
</evidence>
<keyword evidence="3" id="KW-0378">Hydrolase</keyword>
<dbReference type="InterPro" id="IPR011011">
    <property type="entry name" value="Znf_FYVE_PHD"/>
</dbReference>
<name>A0AAV0VTU7_9HEMI</name>
<dbReference type="Proteomes" id="UP001160148">
    <property type="component" value="Unassembled WGS sequence"/>
</dbReference>
<evidence type="ECO:0000256" key="1">
    <source>
        <dbReference type="ARBA" id="ARBA00005234"/>
    </source>
</evidence>
<dbReference type="EMBL" id="CARXXK010000001">
    <property type="protein sequence ID" value="CAI6347634.1"/>
    <property type="molecule type" value="Genomic_DNA"/>
</dbReference>
<dbReference type="Gene3D" id="3.40.395.10">
    <property type="entry name" value="Adenoviral Proteinase, Chain A"/>
    <property type="match status" value="1"/>
</dbReference>
<dbReference type="Pfam" id="PF02902">
    <property type="entry name" value="Peptidase_C48"/>
    <property type="match status" value="1"/>
</dbReference>
<feature type="domain" description="Ubiquitin-like protease family profile" evidence="4">
    <location>
        <begin position="1115"/>
        <end position="1282"/>
    </location>
</feature>
<comment type="caution">
    <text evidence="5">The sequence shown here is derived from an EMBL/GenBank/DDBJ whole genome shotgun (WGS) entry which is preliminary data.</text>
</comment>
<reference evidence="5 6" key="1">
    <citation type="submission" date="2023-01" db="EMBL/GenBank/DDBJ databases">
        <authorList>
            <person name="Whitehead M."/>
        </authorList>
    </citation>
    <scope>NUCLEOTIDE SEQUENCE [LARGE SCALE GENOMIC DNA]</scope>
</reference>
<dbReference type="InterPro" id="IPR038765">
    <property type="entry name" value="Papain-like_cys_pep_sf"/>
</dbReference>
<sequence length="1384" mass="159680">MSVLKHLEEIAHYIQEKYPTMEFGNISVSNAAISDICNVILNKGNCNNTKKNLVNALKRPNSSLRKLLEGKSDNKSRFLQMLKDNGYAKNNFCSFETEVVNSVCKLLKIKCNRKNQRNIFQRCQDSFQENEIADNPKELSEKKNCMLGQTTELNKGAVVYVKRKLFTDDSPKKENNYTCNDIADDMDFGLNEHFIEINEVSCITYSPGLFSIPIQIEDDCCNTTEEIDNNKNTVSIKEININEEMITTPKCKINISSTGADLYTTEKMYDSMIVCNKPEEISHNNNTVSIKATNVNEEMLTTPKRRLNTTFTGNLFTPEKKIKSISVCNTPEADLKALPKDSKNVYPLTVRSLKDGNKMKKVMCYRKCNFVEGTISLLDEEFKHIVDNSMEKNNVISNEINDLLREKFEIVNNSCVLTIKNKNITKKGLTCYGICRHEFCKQFKLVVEKKPNDSSAQITVLSNSHNYSHYGKLTTFLKGKNRQIQKQMSKYCPPMSLRQKYILKASPSKLKRGNLCNIRSDRVYYKVSHEQKSLNDRAAEDRVDMCLLKNNFPEFIQYVSDPKEKDFETYLFSQDHVDVLRKIKCITIHVDATGGVVRETTRDPTLFKTGKRKEKLLLYYAAVTVCNKRIIPIAEYLSTTQTASAITDWLTEFRKFYEQQCGTKFTAHVVSDFSTAILKGFVRAFNECNEVVEYLNKCYEFMYEGKLFNCNALISLCCCHLIKNISDDAHKYYKGNGKKMTNGSLACLATACISPAFNITTTECLDKWFTAVTIVLLSPSKTGDVDNAMETLKQLNDDNPSSLVDDLITKQKNVTLDEQIRDAKTFYRYKDSKFLSRFENIVVRVKETLQMCSSFEENPLYSVEFHNDIMGSIIPVIPMWTGVMRFKVYGSTDRASNAPAESWFGDLKTNKKCRRMKCGRFVQLTRSIILSKCKEVLLDIPSNYCSLPPVQNKQKKTAKKECTPFISLVSSSSDDNEEKEHWGPRKKKTGFYFQGHLKAATKKLQTQIVIKPSSPIDNIKDDRICMTPNVNLLLLDSQKTEDEIVTPNTRALSESFVSIKSYKSPVDGLRCKMDLYKNRLPKDKNYYGPVLKKDGTRLDYIVGCYYSVTDITKCYDLCFSSFDSLSIHKIEKKMWLDNYVIEIALGVMREKYCEFKNKIKILCCEITSYLNSNISDMDTIIVPENCLLVMPLQVRSNHWVIMFADFENHKFYFFDPYETMEYNKCRHNFVNILGQLKKNHVYGEVGKVWPKLDFQKFSKYPKQPHTDFYNCGVYVLYFAECILKNKFENVKFNEAFCPIVYREVLKDLLLEESDFMRDICLYCGHTDKQHRHIKEENVDWVQCDTCNRWIIVQCVKDAEQILDIDGNFECLLCISYSKRLQSKY</sequence>
<dbReference type="InterPro" id="IPR003653">
    <property type="entry name" value="Peptidase_C48_C"/>
</dbReference>
<evidence type="ECO:0000256" key="3">
    <source>
        <dbReference type="ARBA" id="ARBA00022801"/>
    </source>
</evidence>
<organism evidence="5 6">
    <name type="scientific">Macrosiphum euphorbiae</name>
    <name type="common">potato aphid</name>
    <dbReference type="NCBI Taxonomy" id="13131"/>
    <lineage>
        <taxon>Eukaryota</taxon>
        <taxon>Metazoa</taxon>
        <taxon>Ecdysozoa</taxon>
        <taxon>Arthropoda</taxon>
        <taxon>Hexapoda</taxon>
        <taxon>Insecta</taxon>
        <taxon>Pterygota</taxon>
        <taxon>Neoptera</taxon>
        <taxon>Paraneoptera</taxon>
        <taxon>Hemiptera</taxon>
        <taxon>Sternorrhyncha</taxon>
        <taxon>Aphidomorpha</taxon>
        <taxon>Aphidoidea</taxon>
        <taxon>Aphididae</taxon>
        <taxon>Macrosiphini</taxon>
        <taxon>Macrosiphum</taxon>
    </lineage>
</organism>
<dbReference type="PROSITE" id="PS50600">
    <property type="entry name" value="ULP_PROTEASE"/>
    <property type="match status" value="1"/>
</dbReference>
<evidence type="ECO:0000313" key="6">
    <source>
        <dbReference type="Proteomes" id="UP001160148"/>
    </source>
</evidence>
<evidence type="ECO:0000256" key="2">
    <source>
        <dbReference type="ARBA" id="ARBA00022670"/>
    </source>
</evidence>
<comment type="similarity">
    <text evidence="1">Belongs to the peptidase C48 family.</text>
</comment>
<keyword evidence="6" id="KW-1185">Reference proteome</keyword>
<evidence type="ECO:0000259" key="4">
    <source>
        <dbReference type="PROSITE" id="PS50600"/>
    </source>
</evidence>
<dbReference type="GO" id="GO:0006508">
    <property type="term" value="P:proteolysis"/>
    <property type="evidence" value="ECO:0007669"/>
    <property type="project" value="UniProtKB-KW"/>
</dbReference>
<gene>
    <name evidence="5" type="ORF">MEUPH1_LOCUS4403</name>
</gene>
<protein>
    <recommendedName>
        <fullName evidence="4">Ubiquitin-like protease family profile domain-containing protein</fullName>
    </recommendedName>
</protein>
<accession>A0AAV0VTU7</accession>
<proteinExistence type="inferred from homology"/>